<evidence type="ECO:0000313" key="8">
    <source>
        <dbReference type="EMBL" id="KZP21307.1"/>
    </source>
</evidence>
<dbReference type="GO" id="GO:0016020">
    <property type="term" value="C:membrane"/>
    <property type="evidence" value="ECO:0007669"/>
    <property type="project" value="UniProtKB-SubCell"/>
</dbReference>
<dbReference type="Proteomes" id="UP000076532">
    <property type="component" value="Unassembled WGS sequence"/>
</dbReference>
<comment type="subcellular location">
    <subcellularLocation>
        <location evidence="1 6">Membrane</location>
        <topology evidence="1 6">Multi-pass membrane protein</topology>
    </subcellularLocation>
</comment>
<evidence type="ECO:0000256" key="5">
    <source>
        <dbReference type="ARBA" id="ARBA00023136"/>
    </source>
</evidence>
<evidence type="ECO:0000256" key="1">
    <source>
        <dbReference type="ARBA" id="ARBA00004141"/>
    </source>
</evidence>
<dbReference type="STRING" id="436010.A0A166JX74"/>
<reference evidence="8 9" key="1">
    <citation type="journal article" date="2016" name="Mol. Biol. Evol.">
        <title>Comparative Genomics of Early-Diverging Mushroom-Forming Fungi Provides Insights into the Origins of Lignocellulose Decay Capabilities.</title>
        <authorList>
            <person name="Nagy L.G."/>
            <person name="Riley R."/>
            <person name="Tritt A."/>
            <person name="Adam C."/>
            <person name="Daum C."/>
            <person name="Floudas D."/>
            <person name="Sun H."/>
            <person name="Yadav J.S."/>
            <person name="Pangilinan J."/>
            <person name="Larsson K.H."/>
            <person name="Matsuura K."/>
            <person name="Barry K."/>
            <person name="Labutti K."/>
            <person name="Kuo R."/>
            <person name="Ohm R.A."/>
            <person name="Bhattacharya S.S."/>
            <person name="Shirouzu T."/>
            <person name="Yoshinaga Y."/>
            <person name="Martin F.M."/>
            <person name="Grigoriev I.V."/>
            <person name="Hibbett D.S."/>
        </authorList>
    </citation>
    <scope>NUCLEOTIDE SEQUENCE [LARGE SCALE GENOMIC DNA]</scope>
    <source>
        <strain evidence="8 9">CBS 109695</strain>
    </source>
</reference>
<dbReference type="PANTHER" id="PTHR12300">
    <property type="entry name" value="HVA22-LIKE PROTEINS"/>
    <property type="match status" value="1"/>
</dbReference>
<keyword evidence="5" id="KW-0472">Membrane</keyword>
<dbReference type="PANTHER" id="PTHR12300:SF161">
    <property type="entry name" value="RECEPTOR EXPRESSION-ENHANCING PROTEIN"/>
    <property type="match status" value="1"/>
</dbReference>
<accession>A0A166JX74</accession>
<feature type="region of interest" description="Disordered" evidence="7">
    <location>
        <begin position="141"/>
        <end position="161"/>
    </location>
</feature>
<name>A0A166JX74_9AGAM</name>
<sequence>MFFFSYRLVCSVSAYLYPGYASYKTLSQRPASEEDIERWLMYWSVLGCIVAVEYVAEWAVSWIPFYYLLKTIFLLYLSLPQTRGSSYIYIMHLQPFFAAHEHQIDATLSRVKVKLYAFVQDRARLLWEAVASTVTQSAVQPVGGRGEGAGGAGGAPPRLGDPVSGPATLLGGLWSSYGPGIVAGGAALLRQTTPAALSAAALFAHPPSAAQPALITPPATVRQSSTQSVLERKKQLEAELAALEGVPMPAYAASSRSSSNVDLRSRAPGGQFEEIEAPSDVEGYDLGSGSESGSGNGSGGNVRPEGGRTGSSWFGWGAPAAEKAKSD</sequence>
<evidence type="ECO:0000256" key="3">
    <source>
        <dbReference type="ARBA" id="ARBA00022692"/>
    </source>
</evidence>
<proteinExistence type="inferred from homology"/>
<gene>
    <name evidence="8" type="ORF">FIBSPDRAFT_825852</name>
</gene>
<evidence type="ECO:0000256" key="7">
    <source>
        <dbReference type="SAM" id="MobiDB-lite"/>
    </source>
</evidence>
<organism evidence="8 9">
    <name type="scientific">Athelia psychrophila</name>
    <dbReference type="NCBI Taxonomy" id="1759441"/>
    <lineage>
        <taxon>Eukaryota</taxon>
        <taxon>Fungi</taxon>
        <taxon>Dikarya</taxon>
        <taxon>Basidiomycota</taxon>
        <taxon>Agaricomycotina</taxon>
        <taxon>Agaricomycetes</taxon>
        <taxon>Agaricomycetidae</taxon>
        <taxon>Atheliales</taxon>
        <taxon>Atheliaceae</taxon>
        <taxon>Athelia</taxon>
    </lineage>
</organism>
<evidence type="ECO:0000256" key="2">
    <source>
        <dbReference type="ARBA" id="ARBA00008573"/>
    </source>
</evidence>
<evidence type="ECO:0000256" key="4">
    <source>
        <dbReference type="ARBA" id="ARBA00022989"/>
    </source>
</evidence>
<dbReference type="EMBL" id="KV417548">
    <property type="protein sequence ID" value="KZP21307.1"/>
    <property type="molecule type" value="Genomic_DNA"/>
</dbReference>
<feature type="compositionally biased region" description="Acidic residues" evidence="7">
    <location>
        <begin position="273"/>
        <end position="283"/>
    </location>
</feature>
<dbReference type="Pfam" id="PF03134">
    <property type="entry name" value="TB2_DP1_HVA22"/>
    <property type="match status" value="1"/>
</dbReference>
<evidence type="ECO:0000256" key="6">
    <source>
        <dbReference type="RuleBase" id="RU362006"/>
    </source>
</evidence>
<protein>
    <recommendedName>
        <fullName evidence="6">Protein YOP1</fullName>
    </recommendedName>
</protein>
<feature type="compositionally biased region" description="Gly residues" evidence="7">
    <location>
        <begin position="290"/>
        <end position="300"/>
    </location>
</feature>
<evidence type="ECO:0000313" key="9">
    <source>
        <dbReference type="Proteomes" id="UP000076532"/>
    </source>
</evidence>
<feature type="compositionally biased region" description="Gly residues" evidence="7">
    <location>
        <begin position="143"/>
        <end position="154"/>
    </location>
</feature>
<comment type="similarity">
    <text evidence="2 6">Belongs to the DP1 family.</text>
</comment>
<dbReference type="AlphaFoldDB" id="A0A166JX74"/>
<feature type="region of interest" description="Disordered" evidence="7">
    <location>
        <begin position="251"/>
        <end position="327"/>
    </location>
</feature>
<keyword evidence="4" id="KW-1133">Transmembrane helix</keyword>
<dbReference type="OrthoDB" id="434647at2759"/>
<keyword evidence="9" id="KW-1185">Reference proteome</keyword>
<keyword evidence="3" id="KW-0812">Transmembrane</keyword>
<dbReference type="InterPro" id="IPR004345">
    <property type="entry name" value="TB2_DP1_HVA22"/>
</dbReference>